<sequence length="682" mass="77130">MVRRWLTTLIKRDTGGERPPLVSGWQAGRPITSDWSTERAIQHGLKASVWVYAAVRRIATNVSRVPWHVEVLQAGGTWQRDPSHPLAVLLNEPNPFMTGQDLRERWVYHLWLGGNALGKLVLVRGTPVEIWPLSPDRVKPVPDPSRFLSHYEYRDPSGQVHAFPPEEVIHLQFVDPANPYWGLSPLQAAAKVVDTDTAAVHWNLTALQNRTVKDLIYFPSQPLTREQWEEARRMLREQHMGPDNARGIFLASMPGEIQEVGTTAAELDWLNSRRLTREEIAAAMGIPLVVLTGEGTYRNFETAVRMVWQDVFLPFLDDLAEAFNAVLVPYWDPEARQPGAPPKLRVVYDISSVTALQEDFGTKVEIAERLVRLGYTLNQVNQRLGLGFDNVPWGDQPSLGPTVMLATGPRSFKADLASEWPEERKAAFWRQRDTARRRWERYLADRIAQQFLAEGQVVARAFARGGEAAAYAAIDAAATEWRAFLEAAYLATIEHWGREEFERLQAQAVKAAPAARKFRALSDRIKTWASRYAALKVSYLTEATRRAIGAAITEGLLANEDTREIARRIRETYERWAEPPDDSEIDVPRSYRIARTEAGSAMNFAVQEAGRQARDEFQMTIVKTWISSRDDHVRESHRQLDGETVGLEDRFSNGLLYPLDPDATDASEVVNCRCVVAQSIVR</sequence>
<dbReference type="EMBL" id="DSID01000402">
    <property type="protein sequence ID" value="HEX70643.1"/>
    <property type="molecule type" value="Genomic_DNA"/>
</dbReference>
<reference evidence="2" key="1">
    <citation type="journal article" date="2020" name="mSystems">
        <title>Genome- and Community-Level Interaction Insights into Carbon Utilization and Element Cycling Functions of Hydrothermarchaeota in Hydrothermal Sediment.</title>
        <authorList>
            <person name="Zhou Z."/>
            <person name="Liu Y."/>
            <person name="Xu W."/>
            <person name="Pan J."/>
            <person name="Luo Z.H."/>
            <person name="Li M."/>
        </authorList>
    </citation>
    <scope>NUCLEOTIDE SEQUENCE [LARGE SCALE GENOMIC DNA]</scope>
    <source>
        <strain evidence="2">SpSt-192</strain>
    </source>
</reference>
<accession>A0A7C2WB12</accession>
<feature type="domain" description="Phage head morphogenesis" evidence="1">
    <location>
        <begin position="548"/>
        <end position="676"/>
    </location>
</feature>
<proteinExistence type="predicted"/>
<dbReference type="NCBIfam" id="TIGR01537">
    <property type="entry name" value="portal_HK97"/>
    <property type="match status" value="1"/>
</dbReference>
<dbReference type="InterPro" id="IPR006427">
    <property type="entry name" value="Portal_HK97"/>
</dbReference>
<evidence type="ECO:0000259" key="1">
    <source>
        <dbReference type="Pfam" id="PF04233"/>
    </source>
</evidence>
<dbReference type="Pfam" id="PF04860">
    <property type="entry name" value="Phage_portal"/>
    <property type="match status" value="1"/>
</dbReference>
<comment type="caution">
    <text evidence="2">The sequence shown here is derived from an EMBL/GenBank/DDBJ whole genome shotgun (WGS) entry which is preliminary data.</text>
</comment>
<name>A0A7C2WB12_9BACT</name>
<dbReference type="AlphaFoldDB" id="A0A7C2WB12"/>
<protein>
    <submittedName>
        <fullName evidence="2">Phage portal protein</fullName>
    </submittedName>
</protein>
<dbReference type="InterPro" id="IPR006944">
    <property type="entry name" value="Phage/GTA_portal"/>
</dbReference>
<dbReference type="Pfam" id="PF04233">
    <property type="entry name" value="Phage_Mu_F"/>
    <property type="match status" value="1"/>
</dbReference>
<organism evidence="2">
    <name type="scientific">Thermorudis sp</name>
    <dbReference type="NCBI Taxonomy" id="1969470"/>
    <lineage>
        <taxon>Bacteria</taxon>
        <taxon>Pseudomonadati</taxon>
        <taxon>Thermomicrobiota</taxon>
        <taxon>Thermomicrobia</taxon>
        <taxon>Thermomicrobia incertae sedis</taxon>
        <taxon>Thermorudis</taxon>
    </lineage>
</organism>
<dbReference type="InterPro" id="IPR006528">
    <property type="entry name" value="Phage_head_morphogenesis_dom"/>
</dbReference>
<gene>
    <name evidence="2" type="ORF">ENP13_05300</name>
</gene>
<evidence type="ECO:0000313" key="2">
    <source>
        <dbReference type="EMBL" id="HEX70643.1"/>
    </source>
</evidence>